<proteinExistence type="predicted"/>
<comment type="caution">
    <text evidence="1">The sequence shown here is derived from an EMBL/GenBank/DDBJ whole genome shotgun (WGS) entry which is preliminary data.</text>
</comment>
<gene>
    <name evidence="1" type="ORF">T4E_6048</name>
</gene>
<dbReference type="STRING" id="6337.A0A0V0Y141"/>
<name>A0A0V0Y141_TRIPS</name>
<accession>A0A0V0Y141</accession>
<evidence type="ECO:0008006" key="3">
    <source>
        <dbReference type="Google" id="ProtNLM"/>
    </source>
</evidence>
<dbReference type="EMBL" id="JYDU01000080">
    <property type="protein sequence ID" value="KRX93901.1"/>
    <property type="molecule type" value="Genomic_DNA"/>
</dbReference>
<dbReference type="Proteomes" id="UP000054815">
    <property type="component" value="Unassembled WGS sequence"/>
</dbReference>
<organism evidence="1 2">
    <name type="scientific">Trichinella pseudospiralis</name>
    <name type="common">Parasitic roundworm</name>
    <dbReference type="NCBI Taxonomy" id="6337"/>
    <lineage>
        <taxon>Eukaryota</taxon>
        <taxon>Metazoa</taxon>
        <taxon>Ecdysozoa</taxon>
        <taxon>Nematoda</taxon>
        <taxon>Enoplea</taxon>
        <taxon>Dorylaimia</taxon>
        <taxon>Trichinellida</taxon>
        <taxon>Trichinellidae</taxon>
        <taxon>Trichinella</taxon>
    </lineage>
</organism>
<reference evidence="1 2" key="1">
    <citation type="submission" date="2015-01" db="EMBL/GenBank/DDBJ databases">
        <title>Evolution of Trichinella species and genotypes.</title>
        <authorList>
            <person name="Korhonen P.K."/>
            <person name="Edoardo P."/>
            <person name="Giuseppe L.R."/>
            <person name="Gasser R.B."/>
        </authorList>
    </citation>
    <scope>NUCLEOTIDE SEQUENCE [LARGE SCALE GENOMIC DNA]</scope>
    <source>
        <strain evidence="1">ISS141</strain>
    </source>
</reference>
<sequence>MIDLLHALEDVCSLEECVVEFLLWQSASRYILVFATGSNIRLLAVMRTVDMDSTFKLVPAVYCLCPGKDIGTYWRDYFSSFNKQSGSSQGQPQLNPQTIICDFETALIPAIHGYFPNTKAFHVFQAVHRKVRALAPKTRYKTEAETRKNIRMLRATAFLSVTQVDTGDSLFQAGTTELITENKMTNQKKIFIKF</sequence>
<evidence type="ECO:0000313" key="2">
    <source>
        <dbReference type="Proteomes" id="UP000054815"/>
    </source>
</evidence>
<evidence type="ECO:0000313" key="1">
    <source>
        <dbReference type="EMBL" id="KRX93901.1"/>
    </source>
</evidence>
<dbReference type="AlphaFoldDB" id="A0A0V0Y141"/>
<protein>
    <recommendedName>
        <fullName evidence="3">MULE transposase domain-containing protein</fullName>
    </recommendedName>
</protein>